<evidence type="ECO:0000313" key="2">
    <source>
        <dbReference type="EMBL" id="AVO46578.1"/>
    </source>
</evidence>
<reference evidence="2 3" key="1">
    <citation type="submission" date="2018-03" db="EMBL/GenBank/DDBJ databases">
        <title>Genome sequencing of Phreatobacter sp.</title>
        <authorList>
            <person name="Kim S.-J."/>
            <person name="Heo J."/>
            <person name="Kwon S.-W."/>
        </authorList>
    </citation>
    <scope>NUCLEOTIDE SEQUENCE [LARGE SCALE GENOMIC DNA]</scope>
    <source>
        <strain evidence="2 3">S-12</strain>
    </source>
</reference>
<dbReference type="InterPro" id="IPR010195">
    <property type="entry name" value="Uncharacterised_peroxidase-rel"/>
</dbReference>
<dbReference type="InterPro" id="IPR003779">
    <property type="entry name" value="CMD-like"/>
</dbReference>
<evidence type="ECO:0000259" key="1">
    <source>
        <dbReference type="Pfam" id="PF02627"/>
    </source>
</evidence>
<dbReference type="InterPro" id="IPR004675">
    <property type="entry name" value="AhpD_core"/>
</dbReference>
<keyword evidence="2" id="KW-0575">Peroxidase</keyword>
<dbReference type="Gene3D" id="1.20.5.810">
    <property type="entry name" value="AhpD-like"/>
    <property type="match status" value="1"/>
</dbReference>
<dbReference type="Gene3D" id="1.20.1290.10">
    <property type="entry name" value="AhpD-like"/>
    <property type="match status" value="1"/>
</dbReference>
<dbReference type="NCBIfam" id="TIGR01926">
    <property type="entry name" value="peroxid_rel"/>
    <property type="match status" value="1"/>
</dbReference>
<dbReference type="NCBIfam" id="TIGR00778">
    <property type="entry name" value="ahpD_dom"/>
    <property type="match status" value="1"/>
</dbReference>
<dbReference type="RefSeq" id="WP_106749948.1">
    <property type="nucleotide sequence ID" value="NZ_CP027668.1"/>
</dbReference>
<gene>
    <name evidence="2" type="ORF">C6569_16775</name>
</gene>
<protein>
    <submittedName>
        <fullName evidence="2">Alkylhydroperoxidase</fullName>
    </submittedName>
</protein>
<keyword evidence="2" id="KW-0560">Oxidoreductase</keyword>
<dbReference type="PANTHER" id="PTHR35446:SF2">
    <property type="entry name" value="CARBOXYMUCONOLACTONE DECARBOXYLASE-LIKE DOMAIN-CONTAINING PROTEIN"/>
    <property type="match status" value="1"/>
</dbReference>
<dbReference type="GO" id="GO:0051920">
    <property type="term" value="F:peroxiredoxin activity"/>
    <property type="evidence" value="ECO:0007669"/>
    <property type="project" value="InterPro"/>
</dbReference>
<dbReference type="AlphaFoldDB" id="A0A2S0NEK7"/>
<keyword evidence="3" id="KW-1185">Reference proteome</keyword>
<dbReference type="OrthoDB" id="9810664at2"/>
<organism evidence="2 3">
    <name type="scientific">Phreatobacter cathodiphilus</name>
    <dbReference type="NCBI Taxonomy" id="1868589"/>
    <lineage>
        <taxon>Bacteria</taxon>
        <taxon>Pseudomonadati</taxon>
        <taxon>Pseudomonadota</taxon>
        <taxon>Alphaproteobacteria</taxon>
        <taxon>Hyphomicrobiales</taxon>
        <taxon>Phreatobacteraceae</taxon>
        <taxon>Phreatobacter</taxon>
    </lineage>
</organism>
<sequence>MSSTPARTTAAAAQDRTEAITALDLPAVPLDPETEAYFQKCREKIGFVPNVLLAYAHDLAKLKAFSAMYNDLMLAPSGLSKLEREMIAVAVSAVNRCYYCLTAHGAAVRQLSGDPGLGEMLVMNYRTARLDTRQRAMLDFAVKLTETPWTVDEPDREALRAAGFSDRDIWDISATAAFYNMSNRMASATDMRPNPEYHATAR</sequence>
<proteinExistence type="predicted"/>
<dbReference type="SUPFAM" id="SSF69118">
    <property type="entry name" value="AhpD-like"/>
    <property type="match status" value="1"/>
</dbReference>
<dbReference type="EMBL" id="CP027668">
    <property type="protein sequence ID" value="AVO46578.1"/>
    <property type="molecule type" value="Genomic_DNA"/>
</dbReference>
<dbReference type="PANTHER" id="PTHR35446">
    <property type="entry name" value="SI:CH211-175M2.5"/>
    <property type="match status" value="1"/>
</dbReference>
<accession>A0A2S0NEK7</accession>
<dbReference type="InterPro" id="IPR029032">
    <property type="entry name" value="AhpD-like"/>
</dbReference>
<evidence type="ECO:0000313" key="3">
    <source>
        <dbReference type="Proteomes" id="UP000237889"/>
    </source>
</evidence>
<dbReference type="Proteomes" id="UP000237889">
    <property type="component" value="Chromosome"/>
</dbReference>
<dbReference type="KEGG" id="phr:C6569_16775"/>
<feature type="domain" description="Carboxymuconolactone decarboxylase-like" evidence="1">
    <location>
        <begin position="63"/>
        <end position="110"/>
    </location>
</feature>
<dbReference type="Pfam" id="PF02627">
    <property type="entry name" value="CMD"/>
    <property type="match status" value="1"/>
</dbReference>
<name>A0A2S0NEK7_9HYPH</name>